<dbReference type="InterPro" id="IPR050109">
    <property type="entry name" value="HTH-type_TetR-like_transc_reg"/>
</dbReference>
<dbReference type="InterPro" id="IPR009057">
    <property type="entry name" value="Homeodomain-like_sf"/>
</dbReference>
<dbReference type="Proteomes" id="UP000265768">
    <property type="component" value="Unassembled WGS sequence"/>
</dbReference>
<evidence type="ECO:0000313" key="6">
    <source>
        <dbReference type="EMBL" id="RJL32704.1"/>
    </source>
</evidence>
<dbReference type="InterPro" id="IPR036271">
    <property type="entry name" value="Tet_transcr_reg_TetR-rel_C_sf"/>
</dbReference>
<dbReference type="AlphaFoldDB" id="A0A3A4BNR6"/>
<dbReference type="OrthoDB" id="3572434at2"/>
<keyword evidence="2 4" id="KW-0238">DNA-binding</keyword>
<evidence type="ECO:0000256" key="4">
    <source>
        <dbReference type="PROSITE-ProRule" id="PRU00335"/>
    </source>
</evidence>
<dbReference type="PANTHER" id="PTHR30055">
    <property type="entry name" value="HTH-TYPE TRANSCRIPTIONAL REGULATOR RUTR"/>
    <property type="match status" value="1"/>
</dbReference>
<sequence>MPRPRTTSDEEILEATGRALNQVGVGRLTLAVVAREAGLAPATLVQRFGSKRGLLLAFERYATGEARTPFIEARAGHPAPLDALQAALAALASGVRTPEELANSMSVLQLDLTDPEHRELALIHTRATQEEIAGLLADAVAAGDLVPGTDPARLARAVHVAYNGAHILWALSGEGELLEHLRDDVDHVLAPYRA</sequence>
<evidence type="ECO:0000313" key="7">
    <source>
        <dbReference type="Proteomes" id="UP000265768"/>
    </source>
</evidence>
<accession>A0A3A4BNR6</accession>
<dbReference type="RefSeq" id="WP_119926953.1">
    <property type="nucleotide sequence ID" value="NZ_QZEY01000004.1"/>
</dbReference>
<reference evidence="6 7" key="1">
    <citation type="submission" date="2018-09" db="EMBL/GenBank/DDBJ databases">
        <title>YIM 75507 draft genome.</title>
        <authorList>
            <person name="Tang S."/>
            <person name="Feng Y."/>
        </authorList>
    </citation>
    <scope>NUCLEOTIDE SEQUENCE [LARGE SCALE GENOMIC DNA]</scope>
    <source>
        <strain evidence="6 7">YIM 75507</strain>
    </source>
</reference>
<dbReference type="EMBL" id="QZEY01000004">
    <property type="protein sequence ID" value="RJL32704.1"/>
    <property type="molecule type" value="Genomic_DNA"/>
</dbReference>
<protein>
    <submittedName>
        <fullName evidence="6">TetR/AcrR family transcriptional regulator</fullName>
    </submittedName>
</protein>
<comment type="caution">
    <text evidence="6">The sequence shown here is derived from an EMBL/GenBank/DDBJ whole genome shotgun (WGS) entry which is preliminary data.</text>
</comment>
<name>A0A3A4BNR6_9ACTN</name>
<evidence type="ECO:0000256" key="2">
    <source>
        <dbReference type="ARBA" id="ARBA00023125"/>
    </source>
</evidence>
<dbReference type="SUPFAM" id="SSF46689">
    <property type="entry name" value="Homeodomain-like"/>
    <property type="match status" value="1"/>
</dbReference>
<keyword evidence="3" id="KW-0804">Transcription</keyword>
<dbReference type="InterPro" id="IPR011075">
    <property type="entry name" value="TetR_C"/>
</dbReference>
<organism evidence="6 7">
    <name type="scientific">Bailinhaonella thermotolerans</name>
    <dbReference type="NCBI Taxonomy" id="1070861"/>
    <lineage>
        <taxon>Bacteria</taxon>
        <taxon>Bacillati</taxon>
        <taxon>Actinomycetota</taxon>
        <taxon>Actinomycetes</taxon>
        <taxon>Streptosporangiales</taxon>
        <taxon>Streptosporangiaceae</taxon>
        <taxon>Bailinhaonella</taxon>
    </lineage>
</organism>
<evidence type="ECO:0000259" key="5">
    <source>
        <dbReference type="PROSITE" id="PS50977"/>
    </source>
</evidence>
<keyword evidence="1" id="KW-0805">Transcription regulation</keyword>
<feature type="domain" description="HTH tetR-type" evidence="5">
    <location>
        <begin position="6"/>
        <end position="66"/>
    </location>
</feature>
<dbReference type="GO" id="GO:0000976">
    <property type="term" value="F:transcription cis-regulatory region binding"/>
    <property type="evidence" value="ECO:0007669"/>
    <property type="project" value="TreeGrafter"/>
</dbReference>
<dbReference type="Pfam" id="PF00440">
    <property type="entry name" value="TetR_N"/>
    <property type="match status" value="1"/>
</dbReference>
<dbReference type="PROSITE" id="PS50977">
    <property type="entry name" value="HTH_TETR_2"/>
    <property type="match status" value="1"/>
</dbReference>
<gene>
    <name evidence="6" type="ORF">D5H75_14535</name>
</gene>
<feature type="DNA-binding region" description="H-T-H motif" evidence="4">
    <location>
        <begin position="29"/>
        <end position="48"/>
    </location>
</feature>
<dbReference type="Gene3D" id="1.10.357.10">
    <property type="entry name" value="Tetracycline Repressor, domain 2"/>
    <property type="match status" value="1"/>
</dbReference>
<dbReference type="InterPro" id="IPR001647">
    <property type="entry name" value="HTH_TetR"/>
</dbReference>
<dbReference type="PANTHER" id="PTHR30055:SF234">
    <property type="entry name" value="HTH-TYPE TRANSCRIPTIONAL REGULATOR BETI"/>
    <property type="match status" value="1"/>
</dbReference>
<evidence type="ECO:0000256" key="1">
    <source>
        <dbReference type="ARBA" id="ARBA00023015"/>
    </source>
</evidence>
<proteinExistence type="predicted"/>
<dbReference type="GO" id="GO:0003700">
    <property type="term" value="F:DNA-binding transcription factor activity"/>
    <property type="evidence" value="ECO:0007669"/>
    <property type="project" value="TreeGrafter"/>
</dbReference>
<dbReference type="Pfam" id="PF16925">
    <property type="entry name" value="TetR_C_13"/>
    <property type="match status" value="1"/>
</dbReference>
<keyword evidence="7" id="KW-1185">Reference proteome</keyword>
<dbReference type="SUPFAM" id="SSF48498">
    <property type="entry name" value="Tetracyclin repressor-like, C-terminal domain"/>
    <property type="match status" value="1"/>
</dbReference>
<evidence type="ECO:0000256" key="3">
    <source>
        <dbReference type="ARBA" id="ARBA00023163"/>
    </source>
</evidence>